<dbReference type="Pfam" id="PF16178">
    <property type="entry name" value="Anoct_dimer"/>
    <property type="match status" value="1"/>
</dbReference>
<accession>A0A4Y2U2C6</accession>
<gene>
    <name evidence="3" type="ORF">AVEN_160659_1</name>
</gene>
<proteinExistence type="predicted"/>
<dbReference type="EMBL" id="BGPR01032273">
    <property type="protein sequence ID" value="GBO05757.1"/>
    <property type="molecule type" value="Genomic_DNA"/>
</dbReference>
<feature type="region of interest" description="Disordered" evidence="1">
    <location>
        <begin position="36"/>
        <end position="87"/>
    </location>
</feature>
<evidence type="ECO:0000259" key="2">
    <source>
        <dbReference type="Pfam" id="PF16178"/>
    </source>
</evidence>
<keyword evidence="4" id="KW-1185">Reference proteome</keyword>
<organism evidence="3 4">
    <name type="scientific">Araneus ventricosus</name>
    <name type="common">Orbweaver spider</name>
    <name type="synonym">Epeira ventricosa</name>
    <dbReference type="NCBI Taxonomy" id="182803"/>
    <lineage>
        <taxon>Eukaryota</taxon>
        <taxon>Metazoa</taxon>
        <taxon>Ecdysozoa</taxon>
        <taxon>Arthropoda</taxon>
        <taxon>Chelicerata</taxon>
        <taxon>Arachnida</taxon>
        <taxon>Araneae</taxon>
        <taxon>Araneomorphae</taxon>
        <taxon>Entelegynae</taxon>
        <taxon>Araneoidea</taxon>
        <taxon>Araneidae</taxon>
        <taxon>Araneus</taxon>
    </lineage>
</organism>
<evidence type="ECO:0000313" key="4">
    <source>
        <dbReference type="Proteomes" id="UP000499080"/>
    </source>
</evidence>
<comment type="caution">
    <text evidence="3">The sequence shown here is derived from an EMBL/GenBank/DDBJ whole genome shotgun (WGS) entry which is preliminary data.</text>
</comment>
<protein>
    <recommendedName>
        <fullName evidence="2">Anoctamin dimerisation domain-containing protein</fullName>
    </recommendedName>
</protein>
<evidence type="ECO:0000313" key="3">
    <source>
        <dbReference type="EMBL" id="GBO05757.1"/>
    </source>
</evidence>
<dbReference type="Proteomes" id="UP000499080">
    <property type="component" value="Unassembled WGS sequence"/>
</dbReference>
<feature type="domain" description="Anoctamin dimerisation" evidence="2">
    <location>
        <begin position="126"/>
        <end position="172"/>
    </location>
</feature>
<dbReference type="AlphaFoldDB" id="A0A4Y2U2C6"/>
<dbReference type="InterPro" id="IPR032394">
    <property type="entry name" value="Anoct_dimer"/>
</dbReference>
<sequence>MDGDNENQEDDLDQNSENLGNWLRKRLSEASVYVSAENIAPTEDDDFKSTTRLYPKLSDEPPETPNKKRPPTKSNSSPNEAPSKVDTLVLRSTEKYAKPPETIKLDHLLRPDGDSASLLSIESAVFFDDYIRRIDFVLVYSIEPSDNEEHHAIARKIFEAHLKEERLELEHVYQVPIF</sequence>
<evidence type="ECO:0000256" key="1">
    <source>
        <dbReference type="SAM" id="MobiDB-lite"/>
    </source>
</evidence>
<dbReference type="OrthoDB" id="296386at2759"/>
<reference evidence="3 4" key="1">
    <citation type="journal article" date="2019" name="Sci. Rep.">
        <title>Orb-weaving spider Araneus ventricosus genome elucidates the spidroin gene catalogue.</title>
        <authorList>
            <person name="Kono N."/>
            <person name="Nakamura H."/>
            <person name="Ohtoshi R."/>
            <person name="Moran D.A.P."/>
            <person name="Shinohara A."/>
            <person name="Yoshida Y."/>
            <person name="Fujiwara M."/>
            <person name="Mori M."/>
            <person name="Tomita M."/>
            <person name="Arakawa K."/>
        </authorList>
    </citation>
    <scope>NUCLEOTIDE SEQUENCE [LARGE SCALE GENOMIC DNA]</scope>
</reference>
<dbReference type="GO" id="GO:0046983">
    <property type="term" value="F:protein dimerization activity"/>
    <property type="evidence" value="ECO:0007669"/>
    <property type="project" value="InterPro"/>
</dbReference>
<name>A0A4Y2U2C6_ARAVE</name>